<keyword evidence="4 11" id="KW-0732">Signal</keyword>
<dbReference type="InterPro" id="IPR001547">
    <property type="entry name" value="Glyco_hydro_5"/>
</dbReference>
<dbReference type="SUPFAM" id="SSF51445">
    <property type="entry name" value="(Trans)glycosidases"/>
    <property type="match status" value="1"/>
</dbReference>
<dbReference type="InterPro" id="IPR035971">
    <property type="entry name" value="CBD_sf"/>
</dbReference>
<feature type="signal peptide" evidence="11">
    <location>
        <begin position="1"/>
        <end position="20"/>
    </location>
</feature>
<dbReference type="InterPro" id="IPR017853">
    <property type="entry name" value="GH"/>
</dbReference>
<keyword evidence="14" id="KW-1185">Reference proteome</keyword>
<dbReference type="Proteomes" id="UP001050691">
    <property type="component" value="Unassembled WGS sequence"/>
</dbReference>
<keyword evidence="6" id="KW-0136">Cellulose degradation</keyword>
<evidence type="ECO:0000256" key="9">
    <source>
        <dbReference type="ARBA" id="ARBA00023326"/>
    </source>
</evidence>
<evidence type="ECO:0000256" key="3">
    <source>
        <dbReference type="ARBA" id="ARBA00012601"/>
    </source>
</evidence>
<dbReference type="EC" id="3.2.1.4" evidence="3"/>
<evidence type="ECO:0000256" key="4">
    <source>
        <dbReference type="ARBA" id="ARBA00022729"/>
    </source>
</evidence>
<accession>A0AAV5ANR7</accession>
<organism evidence="13 14">
    <name type="scientific">Clathrus columnatus</name>
    <dbReference type="NCBI Taxonomy" id="1419009"/>
    <lineage>
        <taxon>Eukaryota</taxon>
        <taxon>Fungi</taxon>
        <taxon>Dikarya</taxon>
        <taxon>Basidiomycota</taxon>
        <taxon>Agaricomycotina</taxon>
        <taxon>Agaricomycetes</taxon>
        <taxon>Phallomycetidae</taxon>
        <taxon>Phallales</taxon>
        <taxon>Clathraceae</taxon>
        <taxon>Clathrus</taxon>
    </lineage>
</organism>
<evidence type="ECO:0000256" key="2">
    <source>
        <dbReference type="ARBA" id="ARBA00005641"/>
    </source>
</evidence>
<keyword evidence="8 10" id="KW-0326">Glycosidase</keyword>
<reference evidence="13" key="1">
    <citation type="submission" date="2021-10" db="EMBL/GenBank/DDBJ databases">
        <title>De novo Genome Assembly of Clathrus columnatus (Basidiomycota, Fungi) Using Illumina and Nanopore Sequence Data.</title>
        <authorList>
            <person name="Ogiso-Tanaka E."/>
            <person name="Itagaki H."/>
            <person name="Hosoya T."/>
            <person name="Hosaka K."/>
        </authorList>
    </citation>
    <scope>NUCLEOTIDE SEQUENCE</scope>
    <source>
        <strain evidence="13">MO-923</strain>
    </source>
</reference>
<evidence type="ECO:0000256" key="11">
    <source>
        <dbReference type="SAM" id="SignalP"/>
    </source>
</evidence>
<dbReference type="InterPro" id="IPR018087">
    <property type="entry name" value="Glyco_hydro_5_CS"/>
</dbReference>
<evidence type="ECO:0000256" key="8">
    <source>
        <dbReference type="ARBA" id="ARBA00023295"/>
    </source>
</evidence>
<dbReference type="Gene3D" id="3.20.20.80">
    <property type="entry name" value="Glycosidases"/>
    <property type="match status" value="1"/>
</dbReference>
<dbReference type="SMART" id="SM00236">
    <property type="entry name" value="fCBD"/>
    <property type="match status" value="1"/>
</dbReference>
<proteinExistence type="inferred from homology"/>
<name>A0AAV5ANR7_9AGAM</name>
<sequence>MKTSLSGIALAFLPSILAQAQAPAWGQCGGIGWTGATTCVSGSACVETNSYYSQCVPGATPTSSTSYMPTTTPAPGSGKVKFGGGTCSVTGAYPPLVQYYGPDGKGQMTHFVNDDGFNLFRLPVGWQYLVNGVLGGPLYNDTFSIYDTLVQDCLATGSYCIIDIHNYARWNGEIIGQGGPTNEQFADIWSQLATYYQNEDRIIFGTMNEPHDIPDIGLWAQSVQAAVTAIREAGATTQMILLPGNDWTSAATYVSDGSAAALINVTNPDGSTDNLILEVHKYSDEDNSGTHAECVTNNIDDAFAPLADYARGQKRLVLNTEFGGGSGNDCITDIGQQLAYLNQNSDVYLGWTGWAAGSFLAGYTLDLSPVDTNGTWVDTPLVAQALVPAFSGN</sequence>
<dbReference type="PROSITE" id="PS00659">
    <property type="entry name" value="GLYCOSYL_HYDROL_F5"/>
    <property type="match status" value="1"/>
</dbReference>
<comment type="caution">
    <text evidence="13">The sequence shown here is derived from an EMBL/GenBank/DDBJ whole genome shotgun (WGS) entry which is preliminary data.</text>
</comment>
<dbReference type="GO" id="GO:0008810">
    <property type="term" value="F:cellulase activity"/>
    <property type="evidence" value="ECO:0007669"/>
    <property type="project" value="UniProtKB-EC"/>
</dbReference>
<dbReference type="EMBL" id="BPWL01000011">
    <property type="protein sequence ID" value="GJJ15417.1"/>
    <property type="molecule type" value="Genomic_DNA"/>
</dbReference>
<dbReference type="InterPro" id="IPR000254">
    <property type="entry name" value="CBD"/>
</dbReference>
<evidence type="ECO:0000256" key="6">
    <source>
        <dbReference type="ARBA" id="ARBA00023001"/>
    </source>
</evidence>
<dbReference type="AlphaFoldDB" id="A0AAV5ANR7"/>
<feature type="chain" id="PRO_5043517652" description="cellulase" evidence="11">
    <location>
        <begin position="21"/>
        <end position="393"/>
    </location>
</feature>
<evidence type="ECO:0000256" key="5">
    <source>
        <dbReference type="ARBA" id="ARBA00022801"/>
    </source>
</evidence>
<dbReference type="GO" id="GO:0005576">
    <property type="term" value="C:extracellular region"/>
    <property type="evidence" value="ECO:0007669"/>
    <property type="project" value="InterPro"/>
</dbReference>
<dbReference type="PANTHER" id="PTHR34142:SF5">
    <property type="entry name" value="CBM1 DOMAIN-CONTAINING PROTEIN"/>
    <property type="match status" value="1"/>
</dbReference>
<evidence type="ECO:0000256" key="10">
    <source>
        <dbReference type="RuleBase" id="RU361153"/>
    </source>
</evidence>
<comment type="similarity">
    <text evidence="2 10">Belongs to the glycosyl hydrolase 5 (cellulase A) family.</text>
</comment>
<evidence type="ECO:0000256" key="7">
    <source>
        <dbReference type="ARBA" id="ARBA00023277"/>
    </source>
</evidence>
<dbReference type="FunFam" id="3.20.20.80:FF:000124">
    <property type="entry name" value="Exported cellulase"/>
    <property type="match status" value="1"/>
</dbReference>
<dbReference type="GO" id="GO:0030245">
    <property type="term" value="P:cellulose catabolic process"/>
    <property type="evidence" value="ECO:0007669"/>
    <property type="project" value="UniProtKB-KW"/>
</dbReference>
<feature type="domain" description="CBM1" evidence="12">
    <location>
        <begin position="20"/>
        <end position="56"/>
    </location>
</feature>
<dbReference type="SUPFAM" id="SSF57180">
    <property type="entry name" value="Cellulose-binding domain"/>
    <property type="match status" value="1"/>
</dbReference>
<evidence type="ECO:0000313" key="13">
    <source>
        <dbReference type="EMBL" id="GJJ15417.1"/>
    </source>
</evidence>
<dbReference type="PANTHER" id="PTHR34142">
    <property type="entry name" value="ENDO-BETA-1,4-GLUCANASE A"/>
    <property type="match status" value="1"/>
</dbReference>
<gene>
    <name evidence="13" type="ORF">Clacol_009694</name>
</gene>
<evidence type="ECO:0000259" key="12">
    <source>
        <dbReference type="PROSITE" id="PS51164"/>
    </source>
</evidence>
<dbReference type="Pfam" id="PF00734">
    <property type="entry name" value="CBM_1"/>
    <property type="match status" value="1"/>
</dbReference>
<dbReference type="GO" id="GO:0030248">
    <property type="term" value="F:cellulose binding"/>
    <property type="evidence" value="ECO:0007669"/>
    <property type="project" value="InterPro"/>
</dbReference>
<protein>
    <recommendedName>
        <fullName evidence="3">cellulase</fullName>
        <ecNumber evidence="3">3.2.1.4</ecNumber>
    </recommendedName>
</protein>
<keyword evidence="5 10" id="KW-0378">Hydrolase</keyword>
<dbReference type="PROSITE" id="PS51164">
    <property type="entry name" value="CBM1_2"/>
    <property type="match status" value="1"/>
</dbReference>
<evidence type="ECO:0000313" key="14">
    <source>
        <dbReference type="Proteomes" id="UP001050691"/>
    </source>
</evidence>
<dbReference type="Pfam" id="PF00150">
    <property type="entry name" value="Cellulase"/>
    <property type="match status" value="1"/>
</dbReference>
<dbReference type="PROSITE" id="PS00562">
    <property type="entry name" value="CBM1_1"/>
    <property type="match status" value="1"/>
</dbReference>
<keyword evidence="7" id="KW-0119">Carbohydrate metabolism</keyword>
<comment type="catalytic activity">
    <reaction evidence="1">
        <text>Endohydrolysis of (1-&gt;4)-beta-D-glucosidic linkages in cellulose, lichenin and cereal beta-D-glucans.</text>
        <dbReference type="EC" id="3.2.1.4"/>
    </reaction>
</comment>
<evidence type="ECO:0000256" key="1">
    <source>
        <dbReference type="ARBA" id="ARBA00000966"/>
    </source>
</evidence>
<keyword evidence="9" id="KW-0624">Polysaccharide degradation</keyword>